<dbReference type="SUPFAM" id="SSF46626">
    <property type="entry name" value="Cytochrome c"/>
    <property type="match status" value="1"/>
</dbReference>
<organism evidence="9 10">
    <name type="scientific">Caballeronia catudaia</name>
    <dbReference type="NCBI Taxonomy" id="1777136"/>
    <lineage>
        <taxon>Bacteria</taxon>
        <taxon>Pseudomonadati</taxon>
        <taxon>Pseudomonadota</taxon>
        <taxon>Betaproteobacteria</taxon>
        <taxon>Burkholderiales</taxon>
        <taxon>Burkholderiaceae</taxon>
        <taxon>Caballeronia</taxon>
    </lineage>
</organism>
<protein>
    <submittedName>
        <fullName evidence="9">Cytochrome c-551</fullName>
    </submittedName>
</protein>
<evidence type="ECO:0000256" key="4">
    <source>
        <dbReference type="ARBA" id="ARBA00022982"/>
    </source>
</evidence>
<dbReference type="OrthoDB" id="9106038at2"/>
<dbReference type="RefSeq" id="WP_061128514.1">
    <property type="nucleotide sequence ID" value="NZ_FCOF02000080.1"/>
</dbReference>
<evidence type="ECO:0000256" key="5">
    <source>
        <dbReference type="ARBA" id="ARBA00023004"/>
    </source>
</evidence>
<keyword evidence="1" id="KW-0813">Transport</keyword>
<proteinExistence type="predicted"/>
<feature type="signal peptide" evidence="7">
    <location>
        <begin position="1"/>
        <end position="24"/>
    </location>
</feature>
<feature type="domain" description="Cytochrome c" evidence="8">
    <location>
        <begin position="44"/>
        <end position="119"/>
    </location>
</feature>
<dbReference type="PANTHER" id="PTHR37823:SF1">
    <property type="entry name" value="CYTOCHROME C-553-LIKE"/>
    <property type="match status" value="1"/>
</dbReference>
<comment type="caution">
    <text evidence="9">The sequence shown here is derived from an EMBL/GenBank/DDBJ whole genome shotgun (WGS) entry which is preliminary data.</text>
</comment>
<dbReference type="Pfam" id="PF13442">
    <property type="entry name" value="Cytochrome_CBB3"/>
    <property type="match status" value="1"/>
</dbReference>
<dbReference type="EMBL" id="FCOF02000080">
    <property type="protein sequence ID" value="SAK95564.1"/>
    <property type="molecule type" value="Genomic_DNA"/>
</dbReference>
<keyword evidence="3 6" id="KW-0479">Metal-binding</keyword>
<evidence type="ECO:0000256" key="7">
    <source>
        <dbReference type="SAM" id="SignalP"/>
    </source>
</evidence>
<keyword evidence="5 6" id="KW-0408">Iron</keyword>
<evidence type="ECO:0000259" key="8">
    <source>
        <dbReference type="PROSITE" id="PS51007"/>
    </source>
</evidence>
<accession>A0A158DLU9</accession>
<dbReference type="GO" id="GO:0046872">
    <property type="term" value="F:metal ion binding"/>
    <property type="evidence" value="ECO:0007669"/>
    <property type="project" value="UniProtKB-KW"/>
</dbReference>
<keyword evidence="2 6" id="KW-0349">Heme</keyword>
<dbReference type="Gene3D" id="1.10.760.10">
    <property type="entry name" value="Cytochrome c-like domain"/>
    <property type="match status" value="1"/>
</dbReference>
<dbReference type="InterPro" id="IPR051811">
    <property type="entry name" value="Cytochrome_c550/c551-like"/>
</dbReference>
<dbReference type="PANTHER" id="PTHR37823">
    <property type="entry name" value="CYTOCHROME C-553-LIKE"/>
    <property type="match status" value="1"/>
</dbReference>
<reference evidence="9" key="1">
    <citation type="submission" date="2016-01" db="EMBL/GenBank/DDBJ databases">
        <authorList>
            <person name="Peeters C."/>
        </authorList>
    </citation>
    <scope>NUCLEOTIDE SEQUENCE [LARGE SCALE GENOMIC DNA]</scope>
    <source>
        <strain evidence="9">LMG 29318</strain>
    </source>
</reference>
<dbReference type="InterPro" id="IPR036909">
    <property type="entry name" value="Cyt_c-like_dom_sf"/>
</dbReference>
<dbReference type="GO" id="GO:0009055">
    <property type="term" value="F:electron transfer activity"/>
    <property type="evidence" value="ECO:0007669"/>
    <property type="project" value="InterPro"/>
</dbReference>
<dbReference type="PROSITE" id="PS51007">
    <property type="entry name" value="CYTC"/>
    <property type="match status" value="1"/>
</dbReference>
<evidence type="ECO:0000256" key="2">
    <source>
        <dbReference type="ARBA" id="ARBA00022617"/>
    </source>
</evidence>
<dbReference type="Proteomes" id="UP000054870">
    <property type="component" value="Unassembled WGS sequence"/>
</dbReference>
<evidence type="ECO:0000313" key="9">
    <source>
        <dbReference type="EMBL" id="SAK95564.1"/>
    </source>
</evidence>
<evidence type="ECO:0000256" key="3">
    <source>
        <dbReference type="ARBA" id="ARBA00022723"/>
    </source>
</evidence>
<dbReference type="AlphaFoldDB" id="A0A158DLU9"/>
<feature type="chain" id="PRO_5007624306" evidence="7">
    <location>
        <begin position="25"/>
        <end position="119"/>
    </location>
</feature>
<evidence type="ECO:0000256" key="6">
    <source>
        <dbReference type="PROSITE-ProRule" id="PRU00433"/>
    </source>
</evidence>
<gene>
    <name evidence="9" type="primary">cccA</name>
    <name evidence="9" type="ORF">AWB75_06930</name>
</gene>
<sequence length="119" mass="12386">MKSRFVTIIALLTAWFSMPGQTLAGVPASGTPADPAPAAVAASGDSAHGKQLFNRYCVVCHGAAGSGGLGPSLKKIESRLSGPQIAHQITEPRAAMPRLYPAPLTEDDVRDVVSYVQTL</sequence>
<dbReference type="InterPro" id="IPR009056">
    <property type="entry name" value="Cyt_c-like_dom"/>
</dbReference>
<name>A0A158DLU9_9BURK</name>
<keyword evidence="7" id="KW-0732">Signal</keyword>
<evidence type="ECO:0000313" key="10">
    <source>
        <dbReference type="Proteomes" id="UP000054870"/>
    </source>
</evidence>
<keyword evidence="4" id="KW-0249">Electron transport</keyword>
<keyword evidence="10" id="KW-1185">Reference proteome</keyword>
<evidence type="ECO:0000256" key="1">
    <source>
        <dbReference type="ARBA" id="ARBA00022448"/>
    </source>
</evidence>
<dbReference type="GO" id="GO:0020037">
    <property type="term" value="F:heme binding"/>
    <property type="evidence" value="ECO:0007669"/>
    <property type="project" value="InterPro"/>
</dbReference>